<dbReference type="FunFam" id="3.10.310.40:FF:000001">
    <property type="entry name" value="Alanine--tRNA ligase"/>
    <property type="match status" value="1"/>
</dbReference>
<keyword evidence="14" id="KW-1185">Reference proteome</keyword>
<evidence type="ECO:0000256" key="11">
    <source>
        <dbReference type="HAMAP-Rule" id="MF_00036"/>
    </source>
</evidence>
<dbReference type="InterPro" id="IPR023033">
    <property type="entry name" value="Ala_tRNA_ligase_euk/bac"/>
</dbReference>
<proteinExistence type="inferred from homology"/>
<dbReference type="InterPro" id="IPR018163">
    <property type="entry name" value="Thr/Ala-tRNA-synth_IIc_edit"/>
</dbReference>
<dbReference type="Gene3D" id="3.10.310.40">
    <property type="match status" value="1"/>
</dbReference>
<dbReference type="Gene3D" id="2.40.30.130">
    <property type="match status" value="1"/>
</dbReference>
<dbReference type="CDD" id="cd00673">
    <property type="entry name" value="AlaRS_core"/>
    <property type="match status" value="1"/>
</dbReference>
<feature type="domain" description="Alanyl-transfer RNA synthetases family profile" evidence="12">
    <location>
        <begin position="38"/>
        <end position="765"/>
    </location>
</feature>
<evidence type="ECO:0000256" key="4">
    <source>
        <dbReference type="ARBA" id="ARBA00022723"/>
    </source>
</evidence>
<name>A0A6P2CW88_9BACT</name>
<comment type="subcellular location">
    <subcellularLocation>
        <location evidence="11">Cytoplasm</location>
    </subcellularLocation>
</comment>
<feature type="binding site" evidence="11">
    <location>
        <position position="610"/>
    </location>
    <ligand>
        <name>Zn(2+)</name>
        <dbReference type="ChEBI" id="CHEBI:29105"/>
    </ligand>
</feature>
<evidence type="ECO:0000313" key="13">
    <source>
        <dbReference type="EMBL" id="VTR91430.1"/>
    </source>
</evidence>
<evidence type="ECO:0000256" key="9">
    <source>
        <dbReference type="ARBA" id="ARBA00022917"/>
    </source>
</evidence>
<evidence type="ECO:0000256" key="10">
    <source>
        <dbReference type="ARBA" id="ARBA00023146"/>
    </source>
</evidence>
<reference evidence="13 14" key="1">
    <citation type="submission" date="2019-05" db="EMBL/GenBank/DDBJ databases">
        <authorList>
            <consortium name="Science for Life Laboratories"/>
        </authorList>
    </citation>
    <scope>NUCLEOTIDE SEQUENCE [LARGE SCALE GENOMIC DNA]</scope>
    <source>
        <strain evidence="13">Soil9</strain>
    </source>
</reference>
<dbReference type="InterPro" id="IPR018165">
    <property type="entry name" value="Ala-tRNA-synth_IIc_core"/>
</dbReference>
<feature type="binding site" evidence="11">
    <location>
        <position position="614"/>
    </location>
    <ligand>
        <name>Zn(2+)</name>
        <dbReference type="ChEBI" id="CHEBI:29105"/>
    </ligand>
</feature>
<feature type="binding site" evidence="11">
    <location>
        <position position="726"/>
    </location>
    <ligand>
        <name>Zn(2+)</name>
        <dbReference type="ChEBI" id="CHEBI:29105"/>
    </ligand>
</feature>
<evidence type="ECO:0000259" key="12">
    <source>
        <dbReference type="PROSITE" id="PS50860"/>
    </source>
</evidence>
<dbReference type="EC" id="6.1.1.7" evidence="11"/>
<dbReference type="SUPFAM" id="SSF101353">
    <property type="entry name" value="Putative anticodon-binding domain of alanyl-tRNA synthetase (AlaRS)"/>
    <property type="match status" value="1"/>
</dbReference>
<dbReference type="InterPro" id="IPR018164">
    <property type="entry name" value="Ala-tRNA-synth_IIc_N"/>
</dbReference>
<dbReference type="PROSITE" id="PS50860">
    <property type="entry name" value="AA_TRNA_LIGASE_II_ALA"/>
    <property type="match status" value="1"/>
</dbReference>
<dbReference type="GO" id="GO:0000049">
    <property type="term" value="F:tRNA binding"/>
    <property type="evidence" value="ECO:0007669"/>
    <property type="project" value="UniProtKB-KW"/>
</dbReference>
<dbReference type="FunFam" id="3.30.980.10:FF:000004">
    <property type="entry name" value="Alanine--tRNA ligase, cytoplasmic"/>
    <property type="match status" value="1"/>
</dbReference>
<dbReference type="Gene3D" id="3.30.980.10">
    <property type="entry name" value="Threonyl-trna Synthetase, Chain A, domain 2"/>
    <property type="match status" value="1"/>
</dbReference>
<dbReference type="GO" id="GO:0006419">
    <property type="term" value="P:alanyl-tRNA aminoacylation"/>
    <property type="evidence" value="ECO:0007669"/>
    <property type="project" value="UniProtKB-UniRule"/>
</dbReference>
<dbReference type="InterPro" id="IPR002318">
    <property type="entry name" value="Ala-tRNA-lgiase_IIc"/>
</dbReference>
<protein>
    <recommendedName>
        <fullName evidence="11">Alanine--tRNA ligase</fullName>
        <ecNumber evidence="11">6.1.1.7</ecNumber>
    </recommendedName>
    <alternativeName>
        <fullName evidence="11">Alanyl-tRNA synthetase</fullName>
        <shortName evidence="11">AlaRS</shortName>
    </alternativeName>
</protein>
<dbReference type="Pfam" id="PF02272">
    <property type="entry name" value="DHHA1"/>
    <property type="match status" value="1"/>
</dbReference>
<dbReference type="AlphaFoldDB" id="A0A6P2CW88"/>
<dbReference type="GO" id="GO:0005737">
    <property type="term" value="C:cytoplasm"/>
    <property type="evidence" value="ECO:0007669"/>
    <property type="project" value="UniProtKB-SubCell"/>
</dbReference>
<evidence type="ECO:0000256" key="7">
    <source>
        <dbReference type="ARBA" id="ARBA00022840"/>
    </source>
</evidence>
<dbReference type="InterPro" id="IPR050058">
    <property type="entry name" value="Ala-tRNA_ligase"/>
</dbReference>
<dbReference type="GO" id="GO:0005524">
    <property type="term" value="F:ATP binding"/>
    <property type="evidence" value="ECO:0007669"/>
    <property type="project" value="UniProtKB-UniRule"/>
</dbReference>
<dbReference type="GO" id="GO:0004813">
    <property type="term" value="F:alanine-tRNA ligase activity"/>
    <property type="evidence" value="ECO:0007669"/>
    <property type="project" value="UniProtKB-UniRule"/>
</dbReference>
<accession>A0A6P2CW88</accession>
<dbReference type="HAMAP" id="MF_00036_B">
    <property type="entry name" value="Ala_tRNA_synth_B"/>
    <property type="match status" value="1"/>
</dbReference>
<gene>
    <name evidence="11" type="primary">alaS</name>
    <name evidence="13" type="ORF">SOIL9_62840</name>
</gene>
<dbReference type="SUPFAM" id="SSF50447">
    <property type="entry name" value="Translation proteins"/>
    <property type="match status" value="1"/>
</dbReference>
<comment type="catalytic activity">
    <reaction evidence="11">
        <text>tRNA(Ala) + L-alanine + ATP = L-alanyl-tRNA(Ala) + AMP + diphosphate</text>
        <dbReference type="Rhea" id="RHEA:12540"/>
        <dbReference type="Rhea" id="RHEA-COMP:9657"/>
        <dbReference type="Rhea" id="RHEA-COMP:9923"/>
        <dbReference type="ChEBI" id="CHEBI:30616"/>
        <dbReference type="ChEBI" id="CHEBI:33019"/>
        <dbReference type="ChEBI" id="CHEBI:57972"/>
        <dbReference type="ChEBI" id="CHEBI:78442"/>
        <dbReference type="ChEBI" id="CHEBI:78497"/>
        <dbReference type="ChEBI" id="CHEBI:456215"/>
        <dbReference type="EC" id="6.1.1.7"/>
    </reaction>
</comment>
<evidence type="ECO:0000256" key="3">
    <source>
        <dbReference type="ARBA" id="ARBA00022598"/>
    </source>
</evidence>
<dbReference type="InterPro" id="IPR012947">
    <property type="entry name" value="tRNA_SAD"/>
</dbReference>
<dbReference type="PANTHER" id="PTHR11777:SF9">
    <property type="entry name" value="ALANINE--TRNA LIGASE, CYTOPLASMIC"/>
    <property type="match status" value="1"/>
</dbReference>
<dbReference type="Gene3D" id="3.30.930.10">
    <property type="entry name" value="Bira Bifunctional Protein, Domain 2"/>
    <property type="match status" value="1"/>
</dbReference>
<feature type="binding site" evidence="11">
    <location>
        <position position="722"/>
    </location>
    <ligand>
        <name>Zn(2+)</name>
        <dbReference type="ChEBI" id="CHEBI:29105"/>
    </ligand>
</feature>
<evidence type="ECO:0000256" key="8">
    <source>
        <dbReference type="ARBA" id="ARBA00022884"/>
    </source>
</evidence>
<evidence type="ECO:0000256" key="6">
    <source>
        <dbReference type="ARBA" id="ARBA00022833"/>
    </source>
</evidence>
<dbReference type="InterPro" id="IPR018162">
    <property type="entry name" value="Ala-tRNA-ligase_IIc_anticod-bd"/>
</dbReference>
<evidence type="ECO:0000256" key="5">
    <source>
        <dbReference type="ARBA" id="ARBA00022741"/>
    </source>
</evidence>
<dbReference type="Pfam" id="PF01411">
    <property type="entry name" value="tRNA-synt_2c"/>
    <property type="match status" value="1"/>
</dbReference>
<dbReference type="GO" id="GO:0002161">
    <property type="term" value="F:aminoacyl-tRNA deacylase activity"/>
    <property type="evidence" value="ECO:0007669"/>
    <property type="project" value="TreeGrafter"/>
</dbReference>
<dbReference type="EMBL" id="LR593886">
    <property type="protein sequence ID" value="VTR91430.1"/>
    <property type="molecule type" value="Genomic_DNA"/>
</dbReference>
<organism evidence="13 14">
    <name type="scientific">Gemmata massiliana</name>
    <dbReference type="NCBI Taxonomy" id="1210884"/>
    <lineage>
        <taxon>Bacteria</taxon>
        <taxon>Pseudomonadati</taxon>
        <taxon>Planctomycetota</taxon>
        <taxon>Planctomycetia</taxon>
        <taxon>Gemmatales</taxon>
        <taxon>Gemmataceae</taxon>
        <taxon>Gemmata</taxon>
    </lineage>
</organism>
<evidence type="ECO:0000256" key="1">
    <source>
        <dbReference type="ARBA" id="ARBA00008226"/>
    </source>
</evidence>
<dbReference type="NCBIfam" id="TIGR00344">
    <property type="entry name" value="alaS"/>
    <property type="match status" value="1"/>
</dbReference>
<dbReference type="PRINTS" id="PR00980">
    <property type="entry name" value="TRNASYNTHALA"/>
</dbReference>
<comment type="function">
    <text evidence="11">Catalyzes the attachment of alanine to tRNA(Ala) in a two-step reaction: alanine is first activated by ATP to form Ala-AMP and then transferred to the acceptor end of tRNA(Ala). Also edits incorrectly charged Ser-tRNA(Ala) and Gly-tRNA(Ala) via its editing domain.</text>
</comment>
<dbReference type="PANTHER" id="PTHR11777">
    <property type="entry name" value="ALANYL-TRNA SYNTHETASE"/>
    <property type="match status" value="1"/>
</dbReference>
<keyword evidence="4 11" id="KW-0479">Metal-binding</keyword>
<keyword evidence="9 11" id="KW-0648">Protein biosynthesis</keyword>
<keyword evidence="10 11" id="KW-0030">Aminoacyl-tRNA synthetase</keyword>
<dbReference type="InterPro" id="IPR003156">
    <property type="entry name" value="DHHA1_dom"/>
</dbReference>
<keyword evidence="6 11" id="KW-0862">Zinc</keyword>
<evidence type="ECO:0000313" key="14">
    <source>
        <dbReference type="Proteomes" id="UP000464178"/>
    </source>
</evidence>
<comment type="cofactor">
    <cofactor evidence="11">
        <name>Zn(2+)</name>
        <dbReference type="ChEBI" id="CHEBI:29105"/>
    </cofactor>
    <text evidence="11">Binds 1 zinc ion per subunit.</text>
</comment>
<keyword evidence="7 11" id="KW-0067">ATP-binding</keyword>
<keyword evidence="2 11" id="KW-0820">tRNA-binding</keyword>
<dbReference type="InterPro" id="IPR009000">
    <property type="entry name" value="Transl_B-barrel_sf"/>
</dbReference>
<dbReference type="KEGG" id="gms:SOIL9_62840"/>
<comment type="domain">
    <text evidence="11">Consists of three domains; the N-terminal catalytic domain, the editing domain and the C-terminal C-Ala domain. The editing domain removes incorrectly charged amino acids, while the C-Ala domain, along with tRNA(Ala), serves as a bridge to cooperatively bring together the editing and aminoacylation centers thus stimulating deacylation of misacylated tRNAs.</text>
</comment>
<dbReference type="GO" id="GO:0008270">
    <property type="term" value="F:zinc ion binding"/>
    <property type="evidence" value="ECO:0007669"/>
    <property type="project" value="UniProtKB-UniRule"/>
</dbReference>
<dbReference type="Gene3D" id="6.10.250.550">
    <property type="match status" value="1"/>
</dbReference>
<dbReference type="Proteomes" id="UP000464178">
    <property type="component" value="Chromosome"/>
</dbReference>
<keyword evidence="5 11" id="KW-0547">Nucleotide-binding</keyword>
<evidence type="ECO:0000256" key="2">
    <source>
        <dbReference type="ARBA" id="ARBA00022555"/>
    </source>
</evidence>
<dbReference type="Pfam" id="PF07973">
    <property type="entry name" value="tRNA_SAD"/>
    <property type="match status" value="1"/>
</dbReference>
<dbReference type="FunFam" id="3.30.930.10:FF:000011">
    <property type="entry name" value="Alanine--tRNA ligase, cytoplasmic"/>
    <property type="match status" value="1"/>
</dbReference>
<dbReference type="SUPFAM" id="SSF55186">
    <property type="entry name" value="ThrRS/AlaRS common domain"/>
    <property type="match status" value="1"/>
</dbReference>
<dbReference type="SUPFAM" id="SSF55681">
    <property type="entry name" value="Class II aaRS and biotin synthetases"/>
    <property type="match status" value="1"/>
</dbReference>
<keyword evidence="8 11" id="KW-0694">RNA-binding</keyword>
<dbReference type="InterPro" id="IPR045864">
    <property type="entry name" value="aa-tRNA-synth_II/BPL/LPL"/>
</dbReference>
<dbReference type="Gene3D" id="3.30.54.20">
    <property type="match status" value="1"/>
</dbReference>
<keyword evidence="3 11" id="KW-0436">Ligase</keyword>
<dbReference type="SMART" id="SM00863">
    <property type="entry name" value="tRNA_SAD"/>
    <property type="match status" value="1"/>
</dbReference>
<sequence>MVTVAALELSFRIRVLFDNRLRGLTAITERQTTGSVMLSSSEIRQQFIDFFCKKHGHTNIASSPVVPHDDPTLLFANAGMNQFKPYFLGTEKPPHVRVANTQKCIRAGGKHNDLDDVGKDTYHHTFFEMLGNWSFGDYFKKEAIAWAWELLTQVWKLDPTRLHVTVFEGDPGANIPRDDEAAGYWKEVGVPESHIHLGNKKDNFWEMGNTGPCGPCTEVHYDHTPDKSGGPLVNGGTDKVIEIWNLVFIQFNRNEDQSLTPLPAQHVDTGMGFERITKVIQGKNSNYDTDVFMPLFAAIHKVTKSDKPYGGVLEDLKDTAYRVIADHIRTLTFALTDGATIGNVGRDYVLKRILRRAERYGYQVLGTTEPFLYQLVPTVVEHFGDAFPELKKNPHKVIDQIRDEELAFLRTLRRGITLFDRIAGEMKKTGRTQVSGEEAFKLHDTYGVLIDITQQMAQEQGLTVDVPGFEEAMKRAQDLARGGGKKFVVTAVKGDLPATDDLPKFGSAPVSAKVLGWVKDNAVVTSGKLAAGENVALLLDRTCFYGEQGGQVGDTGTIRSAGADFEVEETQRLGETVLHVGTLHEGELSVGDTVEAIQTTSRRIDIMRNHTATHLLNLALREVLGSHVEQKGSLVDETKTRFDFSHDKPVTAEQLQEIERRVNRQVVLDQPVAAVVLPLAQAQKLPGVRAVFGEKYPDPVRVVMVGAESPDKLTHDNSVEFCGGTHLPRTGLIGYFKISSQEGVAKGIRRITAATGKPAYDDVQTRSAIVDELAATFQCRPDELQTRVGVLQDQVKALQTQLKKAVGAALTGVVDELIASAPEVGGAKVVVAKLPDGASNETVRTQIDRVKQKCGSAFVVFGWSEGEGNASLIAAVTPDLVKKGLKAGDVVKQIAPVIGGGGGGKPDMAQAGGKEPAKLSEALQKADRLGRDLLAK</sequence>
<comment type="similarity">
    <text evidence="1 11">Belongs to the class-II aminoacyl-tRNA synthetase family.</text>
</comment>
<keyword evidence="11" id="KW-0963">Cytoplasm</keyword>